<dbReference type="GO" id="GO:0003990">
    <property type="term" value="F:acetylcholinesterase activity"/>
    <property type="evidence" value="ECO:0007669"/>
    <property type="project" value="UniProtKB-EC"/>
</dbReference>
<reference evidence="12" key="1">
    <citation type="submission" date="2025-08" db="UniProtKB">
        <authorList>
            <consortium name="RefSeq"/>
        </authorList>
    </citation>
    <scope>IDENTIFICATION</scope>
    <source>
        <tissue evidence="12">Total insect</tissue>
    </source>
</reference>
<dbReference type="InParanoid" id="A0A6P8YY20"/>
<evidence type="ECO:0000259" key="10">
    <source>
        <dbReference type="Pfam" id="PF00135"/>
    </source>
</evidence>
<feature type="active site" description="Charge relay system" evidence="7">
    <location>
        <position position="500"/>
    </location>
</feature>
<evidence type="ECO:0000256" key="3">
    <source>
        <dbReference type="ARBA" id="ARBA00022487"/>
    </source>
</evidence>
<feature type="region of interest" description="Disordered" evidence="9">
    <location>
        <begin position="29"/>
        <end position="87"/>
    </location>
</feature>
<dbReference type="InterPro" id="IPR019826">
    <property type="entry name" value="Carboxylesterase_B_AS"/>
</dbReference>
<keyword evidence="3" id="KW-0719">Serine esterase</keyword>
<feature type="compositionally biased region" description="Basic and acidic residues" evidence="9">
    <location>
        <begin position="42"/>
        <end position="55"/>
    </location>
</feature>
<sequence length="667" mass="73111">MRVNREDSVNEAKAFGCQQACEEVWKRRKGKFEKSNEDEDPEPKPKKAKAKEVKSKALRVIHGTCKARQQQSHLGLGKPTSGASHHIMPHRESFSSFEPAAGGVSQADVSILYVEGAGKAPHEALSGPLVRVEQGLLLGAHRLTLQDAIPYFSFQGIPYARPPIGDLRFKAPLPPASWPDVRPALEEGHMCCQPHTDIYWLPRDVVMMEVPSLRRVWNIVSSLPRLWQQIRRFWAQQEDCLFLNVYTKQIHVAGNDSKDDDDVPKAKLSPVVVFLHGGAFYTGTANSHIYGPDFLLREDVVLVTVQYRLGALGFLAAGSRDAPGNAGLKDQALALRWVQRNIRRFGGDPNSVTLLGHSAGGASAHYHTMSPGSRGLFHRAVQLSGCALNAWAFATPSEASARAGRLGSLLGCGAPCASPDGLVAFLRTKTPRELIDASYHVFEKQEGAAGLIAPFVPTVEEATGAPNDTAFLRVSPAEAMAGHSADYWPVPTLAGQNDAEGMIVLLPDIITNDMTPSARNLALLEEDFERVVPVELGLARGSAQSRLVADMMRKHYFQGKAVSKATIINFVRMYNDLLVCIGVGRYMRALTRVSAQPAFFYLFTFDGKLSVVKKLVRSELPGVSHGDELGYLFPVEMLSAEDIRPGDVDLLVRDRWTRMVANFAKFG</sequence>
<dbReference type="EC" id="3.1.1.-" evidence="8"/>
<evidence type="ECO:0000256" key="9">
    <source>
        <dbReference type="SAM" id="MobiDB-lite"/>
    </source>
</evidence>
<evidence type="ECO:0000256" key="6">
    <source>
        <dbReference type="ARBA" id="ARBA00048484"/>
    </source>
</evidence>
<gene>
    <name evidence="12" type="primary">LOC117644061</name>
</gene>
<feature type="domain" description="Carboxylesterase type B" evidence="10">
    <location>
        <begin position="128"/>
        <end position="667"/>
    </location>
</feature>
<dbReference type="SUPFAM" id="SSF53474">
    <property type="entry name" value="alpha/beta-Hydrolases"/>
    <property type="match status" value="1"/>
</dbReference>
<dbReference type="OrthoDB" id="19653at2759"/>
<evidence type="ECO:0000256" key="2">
    <source>
        <dbReference type="ARBA" id="ARBA00010515"/>
    </source>
</evidence>
<keyword evidence="5" id="KW-0325">Glycoprotein</keyword>
<keyword evidence="4 8" id="KW-0378">Hydrolase</keyword>
<evidence type="ECO:0000313" key="11">
    <source>
        <dbReference type="Proteomes" id="UP000515158"/>
    </source>
</evidence>
<dbReference type="AlphaFoldDB" id="A0A6P8YY20"/>
<dbReference type="PANTHER" id="PTHR43142">
    <property type="entry name" value="CARBOXYLIC ESTER HYDROLASE"/>
    <property type="match status" value="1"/>
</dbReference>
<dbReference type="PRINTS" id="PR00878">
    <property type="entry name" value="CHOLNESTRASE"/>
</dbReference>
<dbReference type="PROSITE" id="PS00122">
    <property type="entry name" value="CARBOXYLESTERASE_B_1"/>
    <property type="match status" value="1"/>
</dbReference>
<dbReference type="Proteomes" id="UP000515158">
    <property type="component" value="Unplaced"/>
</dbReference>
<evidence type="ECO:0000256" key="7">
    <source>
        <dbReference type="PIRSR" id="PIRSR600997-1"/>
    </source>
</evidence>
<dbReference type="Gene3D" id="3.40.50.1820">
    <property type="entry name" value="alpha/beta hydrolase"/>
    <property type="match status" value="1"/>
</dbReference>
<dbReference type="InterPro" id="IPR000997">
    <property type="entry name" value="Cholinesterase"/>
</dbReference>
<evidence type="ECO:0000313" key="12">
    <source>
        <dbReference type="RefSeq" id="XP_034239137.1"/>
    </source>
</evidence>
<dbReference type="Pfam" id="PF00135">
    <property type="entry name" value="COesterase"/>
    <property type="match status" value="1"/>
</dbReference>
<dbReference type="InterPro" id="IPR002018">
    <property type="entry name" value="CarbesteraseB"/>
</dbReference>
<comment type="similarity">
    <text evidence="2">Belongs to the 'GDXG' lipolytic enzyme family.</text>
</comment>
<dbReference type="GeneID" id="117644061"/>
<proteinExistence type="inferred from homology"/>
<evidence type="ECO:0000256" key="5">
    <source>
        <dbReference type="ARBA" id="ARBA00023180"/>
    </source>
</evidence>
<dbReference type="PROSITE" id="PS01173">
    <property type="entry name" value="LIPASE_GDXG_HIS"/>
    <property type="match status" value="1"/>
</dbReference>
<dbReference type="PANTHER" id="PTHR43142:SF1">
    <property type="entry name" value="CARBOXYLIC ESTER HYDROLASE"/>
    <property type="match status" value="1"/>
</dbReference>
<accession>A0A6P8YY20</accession>
<name>A0A6P8YY20_THRPL</name>
<dbReference type="InterPro" id="IPR029058">
    <property type="entry name" value="AB_hydrolase_fold"/>
</dbReference>
<evidence type="ECO:0000256" key="8">
    <source>
        <dbReference type="RuleBase" id="RU361235"/>
    </source>
</evidence>
<feature type="active site" description="Charge relay system" evidence="7">
    <location>
        <position position="625"/>
    </location>
</feature>
<dbReference type="RefSeq" id="XP_034239137.1">
    <property type="nucleotide sequence ID" value="XM_034383246.1"/>
</dbReference>
<protein>
    <recommendedName>
        <fullName evidence="8">Carboxylic ester hydrolase</fullName>
        <ecNumber evidence="8">3.1.1.-</ecNumber>
    </recommendedName>
</protein>
<dbReference type="InterPro" id="IPR002168">
    <property type="entry name" value="Lipase_GDXG_HIS_AS"/>
</dbReference>
<comment type="catalytic activity">
    <reaction evidence="6">
        <text>acetylcholine + H2O = choline + acetate + H(+)</text>
        <dbReference type="Rhea" id="RHEA:17561"/>
        <dbReference type="ChEBI" id="CHEBI:15354"/>
        <dbReference type="ChEBI" id="CHEBI:15355"/>
        <dbReference type="ChEBI" id="CHEBI:15377"/>
        <dbReference type="ChEBI" id="CHEBI:15378"/>
        <dbReference type="ChEBI" id="CHEBI:30089"/>
        <dbReference type="EC" id="3.1.1.7"/>
    </reaction>
</comment>
<organism evidence="12">
    <name type="scientific">Thrips palmi</name>
    <name type="common">Melon thrips</name>
    <dbReference type="NCBI Taxonomy" id="161013"/>
    <lineage>
        <taxon>Eukaryota</taxon>
        <taxon>Metazoa</taxon>
        <taxon>Ecdysozoa</taxon>
        <taxon>Arthropoda</taxon>
        <taxon>Hexapoda</taxon>
        <taxon>Insecta</taxon>
        <taxon>Pterygota</taxon>
        <taxon>Neoptera</taxon>
        <taxon>Paraneoptera</taxon>
        <taxon>Thysanoptera</taxon>
        <taxon>Terebrantia</taxon>
        <taxon>Thripoidea</taxon>
        <taxon>Thripidae</taxon>
        <taxon>Thrips</taxon>
    </lineage>
</organism>
<evidence type="ECO:0000256" key="4">
    <source>
        <dbReference type="ARBA" id="ARBA00022801"/>
    </source>
</evidence>
<dbReference type="KEGG" id="tpal:117644061"/>
<keyword evidence="11" id="KW-1185">Reference proteome</keyword>
<feature type="active site" description="Acyl-ester intermediate" evidence="7">
    <location>
        <position position="358"/>
    </location>
</feature>
<evidence type="ECO:0000256" key="1">
    <source>
        <dbReference type="ARBA" id="ARBA00005964"/>
    </source>
</evidence>
<comment type="similarity">
    <text evidence="1 8">Belongs to the type-B carboxylesterase/lipase family.</text>
</comment>